<dbReference type="STRING" id="880073.Cabys_3969"/>
<feature type="transmembrane region" description="Helical" evidence="6">
    <location>
        <begin position="229"/>
        <end position="251"/>
    </location>
</feature>
<feature type="transmembrane region" description="Helical" evidence="6">
    <location>
        <begin position="53"/>
        <end position="70"/>
    </location>
</feature>
<keyword evidence="2 6" id="KW-0812">Transmembrane</keyword>
<evidence type="ECO:0000256" key="3">
    <source>
        <dbReference type="ARBA" id="ARBA00022989"/>
    </source>
</evidence>
<dbReference type="Pfam" id="PF04893">
    <property type="entry name" value="Yip1"/>
    <property type="match status" value="1"/>
</dbReference>
<dbReference type="GO" id="GO:0016020">
    <property type="term" value="C:membrane"/>
    <property type="evidence" value="ECO:0007669"/>
    <property type="project" value="UniProtKB-SubCell"/>
</dbReference>
<dbReference type="InParanoid" id="H1XX50"/>
<evidence type="ECO:0000313" key="8">
    <source>
        <dbReference type="EMBL" id="APF20714.1"/>
    </source>
</evidence>
<dbReference type="OrthoDB" id="114902at2"/>
<dbReference type="InterPro" id="IPR006977">
    <property type="entry name" value="Yip1_dom"/>
</dbReference>
<dbReference type="eggNOG" id="ENOG5030VTC">
    <property type="taxonomic scope" value="Bacteria"/>
</dbReference>
<protein>
    <submittedName>
        <fullName evidence="8">Yip1 domain-containing protein</fullName>
    </submittedName>
</protein>
<evidence type="ECO:0000256" key="6">
    <source>
        <dbReference type="SAM" id="Phobius"/>
    </source>
</evidence>
<feature type="transmembrane region" description="Helical" evidence="6">
    <location>
        <begin position="109"/>
        <end position="140"/>
    </location>
</feature>
<reference evidence="9 10" key="1">
    <citation type="submission" date="2011-09" db="EMBL/GenBank/DDBJ databases">
        <title>The permanent draft genome of Caldithrix abyssi DSM 13497.</title>
        <authorList>
            <consortium name="US DOE Joint Genome Institute (JGI-PGF)"/>
            <person name="Lucas S."/>
            <person name="Han J."/>
            <person name="Lapidus A."/>
            <person name="Bruce D."/>
            <person name="Goodwin L."/>
            <person name="Pitluck S."/>
            <person name="Peters L."/>
            <person name="Kyrpides N."/>
            <person name="Mavromatis K."/>
            <person name="Ivanova N."/>
            <person name="Mikhailova N."/>
            <person name="Chertkov O."/>
            <person name="Detter J.C."/>
            <person name="Tapia R."/>
            <person name="Han C."/>
            <person name="Land M."/>
            <person name="Hauser L."/>
            <person name="Markowitz V."/>
            <person name="Cheng J.-F."/>
            <person name="Hugenholtz P."/>
            <person name="Woyke T."/>
            <person name="Wu D."/>
            <person name="Spring S."/>
            <person name="Brambilla E."/>
            <person name="Klenk H.-P."/>
            <person name="Eisen J.A."/>
        </authorList>
    </citation>
    <scope>NUCLEOTIDE SEQUENCE [LARGE SCALE GENOMIC DNA]</scope>
    <source>
        <strain evidence="9 10">DSM 13497</strain>
    </source>
</reference>
<accession>H1XX50</accession>
<evidence type="ECO:0000256" key="2">
    <source>
        <dbReference type="ARBA" id="ARBA00022692"/>
    </source>
</evidence>
<feature type="transmembrane region" description="Helical" evidence="6">
    <location>
        <begin position="199"/>
        <end position="222"/>
    </location>
</feature>
<dbReference type="PaxDb" id="880073-Calab_1159"/>
<proteinExistence type="predicted"/>
<dbReference type="AlphaFoldDB" id="H1XX50"/>
<comment type="subcellular location">
    <subcellularLocation>
        <location evidence="1">Membrane</location>
        <topology evidence="1">Multi-pass membrane protein</topology>
    </subcellularLocation>
</comment>
<dbReference type="EMBL" id="CM001402">
    <property type="protein sequence ID" value="EHO40787.1"/>
    <property type="molecule type" value="Genomic_DNA"/>
</dbReference>
<keyword evidence="10" id="KW-1185">Reference proteome</keyword>
<dbReference type="Proteomes" id="UP000183868">
    <property type="component" value="Chromosome"/>
</dbReference>
<dbReference type="HOGENOM" id="CLU_1101284_0_0_0"/>
<evidence type="ECO:0000256" key="5">
    <source>
        <dbReference type="SAM" id="MobiDB-lite"/>
    </source>
</evidence>
<evidence type="ECO:0000313" key="10">
    <source>
        <dbReference type="Proteomes" id="UP000004671"/>
    </source>
</evidence>
<dbReference type="RefSeq" id="WP_006927835.1">
    <property type="nucleotide sequence ID" value="NZ_CM001402.1"/>
</dbReference>
<dbReference type="KEGG" id="caby:Cabys_3969"/>
<dbReference type="Proteomes" id="UP000004671">
    <property type="component" value="Chromosome"/>
</dbReference>
<keyword evidence="3 6" id="KW-1133">Transmembrane helix</keyword>
<gene>
    <name evidence="8" type="primary">yip1</name>
    <name evidence="8" type="ORF">Cabys_3969</name>
    <name evidence="9" type="ORF">Calab_1159</name>
</gene>
<reference evidence="8 11" key="2">
    <citation type="submission" date="2016-11" db="EMBL/GenBank/DDBJ databases">
        <title>Genomic analysis of Caldithrix abyssi and proposal of a novel bacterial phylum Caldithrichaeota.</title>
        <authorList>
            <person name="Kublanov I."/>
            <person name="Sigalova O."/>
            <person name="Gavrilov S."/>
            <person name="Lebedinsky A."/>
            <person name="Ivanova N."/>
            <person name="Daum C."/>
            <person name="Reddy T."/>
            <person name="Klenk H.P."/>
            <person name="Goker M."/>
            <person name="Reva O."/>
            <person name="Miroshnichenko M."/>
            <person name="Kyprides N."/>
            <person name="Woyke T."/>
            <person name="Gelfand M."/>
        </authorList>
    </citation>
    <scope>NUCLEOTIDE SEQUENCE [LARGE SCALE GENOMIC DNA]</scope>
    <source>
        <strain evidence="8 11">LF13</strain>
    </source>
</reference>
<evidence type="ECO:0000313" key="9">
    <source>
        <dbReference type="EMBL" id="EHO40787.1"/>
    </source>
</evidence>
<organism evidence="9 10">
    <name type="scientific">Caldithrix abyssi DSM 13497</name>
    <dbReference type="NCBI Taxonomy" id="880073"/>
    <lineage>
        <taxon>Bacteria</taxon>
        <taxon>Pseudomonadati</taxon>
        <taxon>Calditrichota</taxon>
        <taxon>Calditrichia</taxon>
        <taxon>Calditrichales</taxon>
        <taxon>Calditrichaceae</taxon>
        <taxon>Caldithrix</taxon>
    </lineage>
</organism>
<keyword evidence="4 6" id="KW-0472">Membrane</keyword>
<name>H1XX50_CALAY</name>
<dbReference type="EMBL" id="CP018099">
    <property type="protein sequence ID" value="APF20714.1"/>
    <property type="molecule type" value="Genomic_DNA"/>
</dbReference>
<evidence type="ECO:0000256" key="1">
    <source>
        <dbReference type="ARBA" id="ARBA00004141"/>
    </source>
</evidence>
<feature type="domain" description="Yip1" evidence="7">
    <location>
        <begin position="35"/>
        <end position="245"/>
    </location>
</feature>
<evidence type="ECO:0000313" key="11">
    <source>
        <dbReference type="Proteomes" id="UP000183868"/>
    </source>
</evidence>
<sequence length="252" mass="28508">MDESLNNQNNQQEPMPASEVEPAAPKLSLWQQLVKVFSDPVNFFNHLRSNPTWLFPFLLIVLMSIVFTAATKDQMLEYRKQLILDSDKMTEEMKDMALEQLENMTPTAYYIQSVVGSVIGSAIVFAIAAGLFLLTGNFFLGGKATFKQMFALYVWGNIVSLVEMPVKMILILQKNSAEVYTSLALLMDPQQSDTVLFKLLNAVDIFTIWKIILWSIGFGIIYRFSAKKSYLTVISLYVIYVLISVGLGRLFV</sequence>
<evidence type="ECO:0000259" key="7">
    <source>
        <dbReference type="Pfam" id="PF04893"/>
    </source>
</evidence>
<feature type="transmembrane region" description="Helical" evidence="6">
    <location>
        <begin position="152"/>
        <end position="172"/>
    </location>
</feature>
<evidence type="ECO:0000256" key="4">
    <source>
        <dbReference type="ARBA" id="ARBA00023136"/>
    </source>
</evidence>
<feature type="compositionally biased region" description="Polar residues" evidence="5">
    <location>
        <begin position="1"/>
        <end position="13"/>
    </location>
</feature>
<feature type="region of interest" description="Disordered" evidence="5">
    <location>
        <begin position="1"/>
        <end position="21"/>
    </location>
</feature>